<reference evidence="1 2" key="1">
    <citation type="submission" date="2022-11" db="EMBL/GenBank/DDBJ databases">
        <title>Whole genome sequence of Eschrichtius robustus ER-17-0199.</title>
        <authorList>
            <person name="Bruniche-Olsen A."/>
            <person name="Black A.N."/>
            <person name="Fields C.J."/>
            <person name="Walden K."/>
            <person name="Dewoody J.A."/>
        </authorList>
    </citation>
    <scope>NUCLEOTIDE SEQUENCE [LARGE SCALE GENOMIC DNA]</scope>
    <source>
        <strain evidence="1">ER-17-0199</strain>
        <tissue evidence="1">Blubber</tissue>
    </source>
</reference>
<evidence type="ECO:0000313" key="2">
    <source>
        <dbReference type="Proteomes" id="UP001159641"/>
    </source>
</evidence>
<protein>
    <submittedName>
        <fullName evidence="1">Uncharacterized protein</fullName>
    </submittedName>
</protein>
<evidence type="ECO:0000313" key="1">
    <source>
        <dbReference type="EMBL" id="KAJ8779091.1"/>
    </source>
</evidence>
<dbReference type="EMBL" id="JAIQCJ010002232">
    <property type="protein sequence ID" value="KAJ8779091.1"/>
    <property type="molecule type" value="Genomic_DNA"/>
</dbReference>
<comment type="caution">
    <text evidence="1">The sequence shown here is derived from an EMBL/GenBank/DDBJ whole genome shotgun (WGS) entry which is preliminary data.</text>
</comment>
<organism evidence="1 2">
    <name type="scientific">Eschrichtius robustus</name>
    <name type="common">California gray whale</name>
    <name type="synonym">Eschrichtius gibbosus</name>
    <dbReference type="NCBI Taxonomy" id="9764"/>
    <lineage>
        <taxon>Eukaryota</taxon>
        <taxon>Metazoa</taxon>
        <taxon>Chordata</taxon>
        <taxon>Craniata</taxon>
        <taxon>Vertebrata</taxon>
        <taxon>Euteleostomi</taxon>
        <taxon>Mammalia</taxon>
        <taxon>Eutheria</taxon>
        <taxon>Laurasiatheria</taxon>
        <taxon>Artiodactyla</taxon>
        <taxon>Whippomorpha</taxon>
        <taxon>Cetacea</taxon>
        <taxon>Mysticeti</taxon>
        <taxon>Eschrichtiidae</taxon>
        <taxon>Eschrichtius</taxon>
    </lineage>
</organism>
<keyword evidence="2" id="KW-1185">Reference proteome</keyword>
<dbReference type="Proteomes" id="UP001159641">
    <property type="component" value="Unassembled WGS sequence"/>
</dbReference>
<gene>
    <name evidence="1" type="ORF">J1605_012942</name>
</gene>
<proteinExistence type="predicted"/>
<name>A0AB34GJU8_ESCRO</name>
<accession>A0AB34GJU8</accession>
<dbReference type="AlphaFoldDB" id="A0AB34GJU8"/>
<sequence length="74" mass="8235">MKTGVSVRTDCALWTVQLQRQLPGQEVRRDLAAQLTAVEGDAALRLCGERGRRLRALLRLDPGCPREFKDGTNT</sequence>